<feature type="region of interest" description="Disordered" evidence="1">
    <location>
        <begin position="185"/>
        <end position="249"/>
    </location>
</feature>
<feature type="region of interest" description="Disordered" evidence="1">
    <location>
        <begin position="88"/>
        <end position="130"/>
    </location>
</feature>
<proteinExistence type="predicted"/>
<gene>
    <name evidence="2" type="ORF">TRN7648_01162</name>
</gene>
<organism evidence="2 3">
    <name type="scientific">Tropicibacter naphthalenivorans</name>
    <dbReference type="NCBI Taxonomy" id="441103"/>
    <lineage>
        <taxon>Bacteria</taxon>
        <taxon>Pseudomonadati</taxon>
        <taxon>Pseudomonadota</taxon>
        <taxon>Alphaproteobacteria</taxon>
        <taxon>Rhodobacterales</taxon>
        <taxon>Roseobacteraceae</taxon>
        <taxon>Tropicibacter</taxon>
    </lineage>
</organism>
<sequence>MSFGFFSFNCLSFIVSHKSDVCVRISETQEGALKCDLKVLDADKACSLKSFSCDFKDPSLADGLKIDGDDVSGGKCGGKTFGDWGRNSHRDRDEDRDCDRDGGRHGRHDRDDRDHDRHHDDTDRDCGSKFDGGEEGCKETSFTISHPDCALSVQDLCGMDFDLCVTEEGEDDDTVLCAELPEAEETIEFEQSTEEDPADEADDADDADDADEITADDIPYVDMTEDERAAMAQADDNAAEEADLPDFLL</sequence>
<reference evidence="2 3" key="1">
    <citation type="submission" date="2015-09" db="EMBL/GenBank/DDBJ databases">
        <authorList>
            <consortium name="Swine Surveillance"/>
        </authorList>
    </citation>
    <scope>NUCLEOTIDE SEQUENCE [LARGE SCALE GENOMIC DNA]</scope>
    <source>
        <strain evidence="2 3">CECT 7648</strain>
    </source>
</reference>
<feature type="compositionally biased region" description="Acidic residues" evidence="1">
    <location>
        <begin position="185"/>
        <end position="215"/>
    </location>
</feature>
<evidence type="ECO:0000313" key="3">
    <source>
        <dbReference type="Proteomes" id="UP000054935"/>
    </source>
</evidence>
<dbReference type="Proteomes" id="UP000054935">
    <property type="component" value="Unassembled WGS sequence"/>
</dbReference>
<dbReference type="EMBL" id="CYSE01000002">
    <property type="protein sequence ID" value="CUH76859.1"/>
    <property type="molecule type" value="Genomic_DNA"/>
</dbReference>
<dbReference type="AlphaFoldDB" id="A0A0P1G5C6"/>
<protein>
    <submittedName>
        <fullName evidence="2">Uncharacterized protein</fullName>
    </submittedName>
</protein>
<evidence type="ECO:0000313" key="2">
    <source>
        <dbReference type="EMBL" id="CUH76859.1"/>
    </source>
</evidence>
<name>A0A0P1G5C6_9RHOB</name>
<evidence type="ECO:0000256" key="1">
    <source>
        <dbReference type="SAM" id="MobiDB-lite"/>
    </source>
</evidence>
<keyword evidence="3" id="KW-1185">Reference proteome</keyword>
<dbReference type="RefSeq" id="WP_058246690.1">
    <property type="nucleotide sequence ID" value="NZ_CYSE01000002.1"/>
</dbReference>
<feature type="compositionally biased region" description="Acidic residues" evidence="1">
    <location>
        <begin position="237"/>
        <end position="249"/>
    </location>
</feature>
<accession>A0A0P1G5C6</accession>